<dbReference type="InterPro" id="IPR045569">
    <property type="entry name" value="Metalloprtase-TldD/E_C"/>
</dbReference>
<dbReference type="PANTHER" id="PTHR43666:SF1">
    <property type="entry name" value="CONSERVED PROTEIN"/>
    <property type="match status" value="1"/>
</dbReference>
<dbReference type="STRING" id="1760988.SAMN02949497_4361"/>
<evidence type="ECO:0000313" key="3">
    <source>
        <dbReference type="Proteomes" id="UP000192923"/>
    </source>
</evidence>
<dbReference type="PANTHER" id="PTHR43666">
    <property type="entry name" value="TLDD PROTEIN"/>
    <property type="match status" value="1"/>
</dbReference>
<dbReference type="Proteomes" id="UP000192923">
    <property type="component" value="Unassembled WGS sequence"/>
</dbReference>
<protein>
    <submittedName>
        <fullName evidence="2">Predicted Zn-dependent protease or its inactivated homolog</fullName>
    </submittedName>
</protein>
<dbReference type="GO" id="GO:0008237">
    <property type="term" value="F:metallopeptidase activity"/>
    <property type="evidence" value="ECO:0007669"/>
    <property type="project" value="InterPro"/>
</dbReference>
<dbReference type="AlphaFoldDB" id="A0A1Y6D2R9"/>
<gene>
    <name evidence="2" type="ORF">SAMN02949497_4361</name>
</gene>
<sequence length="454" mass="49497">MNFTEQTHALFDRLAEGAFAGLQTGEELNLNLGAEAQTYLRFNDSKVRQATDVAQRHLSLNFQAHGRRLVLGFDLSGQVAQDAATLGSLVARARAETRVLPEDPFLVPMANHGGSTHQHPGDWPDPATAIDQIAGLTAGTDFTGFFAMGPQIRATRNSLGQNHWFATESFFLDYSLYTVNAAGENKAVKGLYADRTWQAERCAASVAGSRARLELLRRDSRALPPGGYRVYFAPAAVAELVGMFSWGAVSYGAWKKGDSALRKLVEGEAELSPLFNLAENFDLGLSPRFNSLGETAPARLPVIERGQLRNLLVSARSAQEYGAVSNAAEPEGWSGEFLRSPEVGAGDLPEAEALKALDTGLYIGNLHYLNWSDTQNARVTGMTRYACFWVEGGEIVAPIRDLRFDESLYRVFGPELLALTREAETQVNIDTYGRRALGGCRVPGALVGDFRFTL</sequence>
<evidence type="ECO:0000259" key="1">
    <source>
        <dbReference type="Pfam" id="PF19289"/>
    </source>
</evidence>
<keyword evidence="3" id="KW-1185">Reference proteome</keyword>
<organism evidence="2 3">
    <name type="scientific">Methylomagnum ishizawai</name>
    <dbReference type="NCBI Taxonomy" id="1760988"/>
    <lineage>
        <taxon>Bacteria</taxon>
        <taxon>Pseudomonadati</taxon>
        <taxon>Pseudomonadota</taxon>
        <taxon>Gammaproteobacteria</taxon>
        <taxon>Methylococcales</taxon>
        <taxon>Methylococcaceae</taxon>
        <taxon>Methylomagnum</taxon>
    </lineage>
</organism>
<reference evidence="2 3" key="1">
    <citation type="submission" date="2016-12" db="EMBL/GenBank/DDBJ databases">
        <authorList>
            <person name="Song W.-J."/>
            <person name="Kurnit D.M."/>
        </authorList>
    </citation>
    <scope>NUCLEOTIDE SEQUENCE [LARGE SCALE GENOMIC DNA]</scope>
    <source>
        <strain evidence="2 3">175</strain>
    </source>
</reference>
<dbReference type="EMBL" id="FXAM01000001">
    <property type="protein sequence ID" value="SMF96947.1"/>
    <property type="molecule type" value="Genomic_DNA"/>
</dbReference>
<keyword evidence="2" id="KW-0645">Protease</keyword>
<dbReference type="RefSeq" id="WP_085215787.1">
    <property type="nucleotide sequence ID" value="NZ_FXAM01000001.1"/>
</dbReference>
<dbReference type="SUPFAM" id="SSF111283">
    <property type="entry name" value="Putative modulator of DNA gyrase, PmbA/TldD"/>
    <property type="match status" value="1"/>
</dbReference>
<dbReference type="InterPro" id="IPR036059">
    <property type="entry name" value="TldD/PmbA_sf"/>
</dbReference>
<dbReference type="OrthoDB" id="9763230at2"/>
<dbReference type="Pfam" id="PF19289">
    <property type="entry name" value="PmbA_TldD_3rd"/>
    <property type="match status" value="1"/>
</dbReference>
<accession>A0A1Y6D2R9</accession>
<name>A0A1Y6D2R9_9GAMM</name>
<proteinExistence type="predicted"/>
<evidence type="ECO:0000313" key="2">
    <source>
        <dbReference type="EMBL" id="SMF96947.1"/>
    </source>
</evidence>
<keyword evidence="2" id="KW-0378">Hydrolase</keyword>
<feature type="domain" description="Metalloprotease TldD/E C-terminal" evidence="1">
    <location>
        <begin position="226"/>
        <end position="452"/>
    </location>
</feature>
<dbReference type="GO" id="GO:0006508">
    <property type="term" value="P:proteolysis"/>
    <property type="evidence" value="ECO:0007669"/>
    <property type="project" value="UniProtKB-KW"/>
</dbReference>